<comment type="similarity">
    <text evidence="7">Belongs to the GntP permease family.</text>
</comment>
<dbReference type="NCBIfam" id="TIGR00791">
    <property type="entry name" value="gntP"/>
    <property type="match status" value="1"/>
</dbReference>
<evidence type="ECO:0000256" key="8">
    <source>
        <dbReference type="SAM" id="Phobius"/>
    </source>
</evidence>
<feature type="transmembrane region" description="Helical" evidence="8">
    <location>
        <begin position="174"/>
        <end position="193"/>
    </location>
</feature>
<protein>
    <submittedName>
        <fullName evidence="9">Gluconate:H+ symporter</fullName>
    </submittedName>
</protein>
<dbReference type="PANTHER" id="PTHR30354:SF22">
    <property type="entry name" value="HIGH-AFFINITY GLUCONATE TRANSPORTER"/>
    <property type="match status" value="1"/>
</dbReference>
<evidence type="ECO:0000256" key="5">
    <source>
        <dbReference type="ARBA" id="ARBA00022989"/>
    </source>
</evidence>
<evidence type="ECO:0000256" key="2">
    <source>
        <dbReference type="ARBA" id="ARBA00022448"/>
    </source>
</evidence>
<accession>A0AA49GKX9</accession>
<dbReference type="EMBL" id="CP120682">
    <property type="protein sequence ID" value="WKN35661.1"/>
    <property type="molecule type" value="Genomic_DNA"/>
</dbReference>
<sequence>MIFLPLILGIILLILLVTVVKLDTFISFMLVCLFVGVTGGLSVPEAVAAIQLGIGNTLGSLVIILGFGAMLGKLVAESGAANKITNRLVAAFGIKNIQIALIVTGFIVGIPMFYTVGFVILVPLVIAIASNTKLPLLYVGLPMLASLSVTHGFLPPHPAPTAIADMYGADLGLTLIYGIIAGIPAILAAKFFLSNTMKRIQPPLLKEYVVETDDRYEVPSLTTCLIIALLPVILIGGASLIGTFVHNPVIAALGDPAIAMLLSVLAAIYFLGIRTGRDVNSVMKILASAISGIAVVLLIIAGAGAFKEIMIATEVSEAIGQVLGGLGMSPLLLAWLIAALIRVSVGSATVAGLTAASIMMPMVGSAGVSPELLVLATGAGSITFSHINDGGFWLFKEYFNVSIKETLLSWTLMETTVSVVGLICVLLLNLIV</sequence>
<evidence type="ECO:0000256" key="7">
    <source>
        <dbReference type="ARBA" id="ARBA00049663"/>
    </source>
</evidence>
<dbReference type="PIRSF" id="PIRSF002746">
    <property type="entry name" value="Gluconate_transporter"/>
    <property type="match status" value="1"/>
</dbReference>
<name>A0AA49GKX9_9BACT</name>
<keyword evidence="2" id="KW-0813">Transport</keyword>
<evidence type="ECO:0000256" key="1">
    <source>
        <dbReference type="ARBA" id="ARBA00004651"/>
    </source>
</evidence>
<keyword evidence="5 8" id="KW-1133">Transmembrane helix</keyword>
<dbReference type="InterPro" id="IPR003474">
    <property type="entry name" value="Glcn_transporter"/>
</dbReference>
<feature type="transmembrane region" description="Helical" evidence="8">
    <location>
        <begin position="285"/>
        <end position="306"/>
    </location>
</feature>
<evidence type="ECO:0000256" key="4">
    <source>
        <dbReference type="ARBA" id="ARBA00022692"/>
    </source>
</evidence>
<feature type="transmembrane region" description="Helical" evidence="8">
    <location>
        <begin position="46"/>
        <end position="76"/>
    </location>
</feature>
<organism evidence="9">
    <name type="scientific">Roseihalotalea indica</name>
    <dbReference type="NCBI Taxonomy" id="2867963"/>
    <lineage>
        <taxon>Bacteria</taxon>
        <taxon>Pseudomonadati</taxon>
        <taxon>Bacteroidota</taxon>
        <taxon>Cytophagia</taxon>
        <taxon>Cytophagales</taxon>
        <taxon>Catalimonadaceae</taxon>
        <taxon>Roseihalotalea</taxon>
    </lineage>
</organism>
<reference evidence="9" key="1">
    <citation type="journal article" date="2023" name="Comput. Struct. Biotechnol. J.">
        <title>Discovery of a novel marine Bacteroidetes with a rich repertoire of carbohydrate-active enzymes.</title>
        <authorList>
            <person name="Chen B."/>
            <person name="Liu G."/>
            <person name="Chen Q."/>
            <person name="Wang H."/>
            <person name="Liu L."/>
            <person name="Tang K."/>
        </authorList>
    </citation>
    <scope>NUCLEOTIDE SEQUENCE</scope>
    <source>
        <strain evidence="9">TK19036</strain>
    </source>
</reference>
<dbReference type="AlphaFoldDB" id="A0AA49GKX9"/>
<feature type="transmembrane region" description="Helical" evidence="8">
    <location>
        <begin position="224"/>
        <end position="245"/>
    </location>
</feature>
<evidence type="ECO:0000313" key="9">
    <source>
        <dbReference type="EMBL" id="WKN35661.1"/>
    </source>
</evidence>
<dbReference type="GO" id="GO:0015128">
    <property type="term" value="F:gluconate transmembrane transporter activity"/>
    <property type="evidence" value="ECO:0007669"/>
    <property type="project" value="InterPro"/>
</dbReference>
<comment type="subcellular location">
    <subcellularLocation>
        <location evidence="1">Cell membrane</location>
        <topology evidence="1">Multi-pass membrane protein</topology>
    </subcellularLocation>
</comment>
<feature type="transmembrane region" description="Helical" evidence="8">
    <location>
        <begin position="318"/>
        <end position="341"/>
    </location>
</feature>
<feature type="transmembrane region" description="Helical" evidence="8">
    <location>
        <begin position="407"/>
        <end position="431"/>
    </location>
</feature>
<proteinExistence type="inferred from homology"/>
<evidence type="ECO:0000256" key="3">
    <source>
        <dbReference type="ARBA" id="ARBA00022475"/>
    </source>
</evidence>
<keyword evidence="4 8" id="KW-0812">Transmembrane</keyword>
<dbReference type="PANTHER" id="PTHR30354">
    <property type="entry name" value="GNT FAMILY GLUCONATE TRANSPORTER"/>
    <property type="match status" value="1"/>
</dbReference>
<keyword evidence="6 8" id="KW-0472">Membrane</keyword>
<keyword evidence="3" id="KW-1003">Cell membrane</keyword>
<gene>
    <name evidence="9" type="ORF">K4G66_25150</name>
</gene>
<feature type="transmembrane region" description="Helical" evidence="8">
    <location>
        <begin position="372"/>
        <end position="395"/>
    </location>
</feature>
<dbReference type="Pfam" id="PF02447">
    <property type="entry name" value="GntP_permease"/>
    <property type="match status" value="1"/>
</dbReference>
<feature type="transmembrane region" description="Helical" evidence="8">
    <location>
        <begin position="257"/>
        <end position="273"/>
    </location>
</feature>
<dbReference type="GO" id="GO:0005886">
    <property type="term" value="C:plasma membrane"/>
    <property type="evidence" value="ECO:0007669"/>
    <property type="project" value="UniProtKB-SubCell"/>
</dbReference>
<reference evidence="9" key="2">
    <citation type="journal article" date="2024" name="Antonie Van Leeuwenhoek">
        <title>Roseihalotalea indica gen. nov., sp. nov., a halophilic Bacteroidetes from mesopelagic Southwest Indian Ocean with higher carbohydrate metabolic potential.</title>
        <authorList>
            <person name="Chen B."/>
            <person name="Zhang M."/>
            <person name="Lin D."/>
            <person name="Ye J."/>
            <person name="Tang K."/>
        </authorList>
    </citation>
    <scope>NUCLEOTIDE SEQUENCE</scope>
    <source>
        <strain evidence="9">TK19036</strain>
    </source>
</reference>
<evidence type="ECO:0000256" key="6">
    <source>
        <dbReference type="ARBA" id="ARBA00023136"/>
    </source>
</evidence>
<feature type="transmembrane region" description="Helical" evidence="8">
    <location>
        <begin position="136"/>
        <end position="154"/>
    </location>
</feature>